<name>A0ABV9B9P7_9ACTN</name>
<dbReference type="EMBL" id="JBHSFK010000084">
    <property type="protein sequence ID" value="MFC4508470.1"/>
    <property type="molecule type" value="Genomic_DNA"/>
</dbReference>
<gene>
    <name evidence="1" type="ORF">ACFPIH_55355</name>
</gene>
<protein>
    <submittedName>
        <fullName evidence="1">Transcriptional regulator</fullName>
    </submittedName>
</protein>
<comment type="caution">
    <text evidence="1">The sequence shown here is derived from an EMBL/GenBank/DDBJ whole genome shotgun (WGS) entry which is preliminary data.</text>
</comment>
<proteinExistence type="predicted"/>
<evidence type="ECO:0000313" key="2">
    <source>
        <dbReference type="Proteomes" id="UP001595839"/>
    </source>
</evidence>
<accession>A0ABV9B9P7</accession>
<dbReference type="RefSeq" id="WP_381187686.1">
    <property type="nucleotide sequence ID" value="NZ_JBHSFK010000084.1"/>
</dbReference>
<reference evidence="2" key="1">
    <citation type="journal article" date="2019" name="Int. J. Syst. Evol. Microbiol.">
        <title>The Global Catalogue of Microorganisms (GCM) 10K type strain sequencing project: providing services to taxonomists for standard genome sequencing and annotation.</title>
        <authorList>
            <consortium name="The Broad Institute Genomics Platform"/>
            <consortium name="The Broad Institute Genome Sequencing Center for Infectious Disease"/>
            <person name="Wu L."/>
            <person name="Ma J."/>
        </authorList>
    </citation>
    <scope>NUCLEOTIDE SEQUENCE [LARGE SCALE GENOMIC DNA]</scope>
    <source>
        <strain evidence="2">CGMCC 4.7177</strain>
    </source>
</reference>
<keyword evidence="2" id="KW-1185">Reference proteome</keyword>
<organism evidence="1 2">
    <name type="scientific">Streptomyces vulcanius</name>
    <dbReference type="NCBI Taxonomy" id="1441876"/>
    <lineage>
        <taxon>Bacteria</taxon>
        <taxon>Bacillati</taxon>
        <taxon>Actinomycetota</taxon>
        <taxon>Actinomycetes</taxon>
        <taxon>Kitasatosporales</taxon>
        <taxon>Streptomycetaceae</taxon>
        <taxon>Streptomyces</taxon>
    </lineage>
</organism>
<sequence>MGRPPRDKQPNTLLAHWMKRCGKSNNQLARLVTERGAQQGITGLATDESRVRDWLKGAVPRDPVPRLIVEVLSTATGMDLTPADLGLPGECAPAGVRTPWDRTAALAALSQITRSEMMMPDTRTGPDAHVHSGRDLLEPLQHWAMAQPDNSAQPAARGGRMGLSDVEEIRQATTAFRDLDNRHGGVLSRTAVLAQTDAVLSTLRTATYTEAVGRELFAAAADLGSVAGWMSFDAGRHRAAQRMFVAALHAAAEGGDKRLGAHILQCMARQMSHLGHYEDALDLVALAQYGARRHLSPAGTSMLAALEARFQAILGSTADSEAAASRALDAFNHVDSDAEDPHMAFFDLAELQATLGMAHQIAAKHLDGTARTIRVRSSTELVEAALSSRPEHRRRSKAFDHLGLARTHLAGREVEGAALETARCLELLGTFGSRRVADRLGELYEEAEPFAETAPGRDVREQIHDRLSGNPARY</sequence>
<evidence type="ECO:0000313" key="1">
    <source>
        <dbReference type="EMBL" id="MFC4508470.1"/>
    </source>
</evidence>
<dbReference type="Proteomes" id="UP001595839">
    <property type="component" value="Unassembled WGS sequence"/>
</dbReference>